<keyword evidence="5" id="KW-0547">Nucleotide-binding</keyword>
<dbReference type="STRING" id="469383.Cwoe_2121"/>
<dbReference type="PANTHER" id="PTHR43297">
    <property type="entry name" value="OLIGOPEPTIDE TRANSPORT ATP-BINDING PROTEIN APPD"/>
    <property type="match status" value="1"/>
</dbReference>
<dbReference type="InterPro" id="IPR017871">
    <property type="entry name" value="ABC_transporter-like_CS"/>
</dbReference>
<evidence type="ECO:0000256" key="7">
    <source>
        <dbReference type="ARBA" id="ARBA00023136"/>
    </source>
</evidence>
<dbReference type="InterPro" id="IPR003593">
    <property type="entry name" value="AAA+_ATPase"/>
</dbReference>
<evidence type="ECO:0000256" key="3">
    <source>
        <dbReference type="ARBA" id="ARBA00022448"/>
    </source>
</evidence>
<comment type="subcellular location">
    <subcellularLocation>
        <location evidence="1">Cell membrane</location>
        <topology evidence="1">Peripheral membrane protein</topology>
    </subcellularLocation>
</comment>
<dbReference type="GO" id="GO:0015833">
    <property type="term" value="P:peptide transport"/>
    <property type="evidence" value="ECO:0007669"/>
    <property type="project" value="InterPro"/>
</dbReference>
<dbReference type="RefSeq" id="WP_012933597.1">
    <property type="nucleotide sequence ID" value="NC_013739.1"/>
</dbReference>
<dbReference type="GO" id="GO:0005886">
    <property type="term" value="C:plasma membrane"/>
    <property type="evidence" value="ECO:0007669"/>
    <property type="project" value="UniProtKB-SubCell"/>
</dbReference>
<sequence>MREEQQRTAPAHGELLVVRDLAIASRAGAGERPIASGVGLEVRAGEAVALVGESGSGKSLTARAILGLLPPGVTASGEVRFKGRDLMALGQRERAELRGREMAVVMQDPFTTLNPVRRCLDQMIPPGRGGRMARATASARAAAAERLAEVGLTADSADRYPFQLSGGMRQRLCIAAALAHDPSLLIADEPSTALDVTTQAEVLRLLRRLQGARGMGVLLITHDLSVAFANCDRVYVLYAGSLVEVAPAGRLHDAPRHPYTLELLLSEPPADRRVRRLAAIPGFCPPREEVLGRCAFETRCRWAAPECREGEPPLTALADGHLSRCRRIEQIGEEMSARLAAARRPAEEATAAEAAAAIAAPLLRVEGLRKVFRGSRGAEIVAVHDVSIAVGRGESVGIVGESGSGKTTTARCIAGLERPTGGTIELAGEQASPGASAIQMIFQDPSSSLNPALSIGTSLREAALAARPSARPTRAQIGELIERVGLPARYAERKPIALSGGERQRIAIARALAAGARLIVCDEPVSALDVSVQAQILNLLADLRAELGLSYLFITHDLAVARQATDRVYVVHQGRVVEEGPVARVLDAPTHPYTAKLVASIPGARKAGVAS</sequence>
<feature type="domain" description="ABC transporter" evidence="8">
    <location>
        <begin position="18"/>
        <end position="264"/>
    </location>
</feature>
<evidence type="ECO:0000313" key="9">
    <source>
        <dbReference type="EMBL" id="ADB50546.1"/>
    </source>
</evidence>
<evidence type="ECO:0000256" key="1">
    <source>
        <dbReference type="ARBA" id="ARBA00004202"/>
    </source>
</evidence>
<dbReference type="GO" id="GO:0016887">
    <property type="term" value="F:ATP hydrolysis activity"/>
    <property type="evidence" value="ECO:0007669"/>
    <property type="project" value="InterPro"/>
</dbReference>
<name>D3F4H4_CONWI</name>
<dbReference type="eggNOG" id="COG0444">
    <property type="taxonomic scope" value="Bacteria"/>
</dbReference>
<dbReference type="KEGG" id="cwo:Cwoe_2121"/>
<organism evidence="9 10">
    <name type="scientific">Conexibacter woesei (strain DSM 14684 / CCUG 47730 / CIP 108061 / JCM 11494 / NBRC 100937 / ID131577)</name>
    <dbReference type="NCBI Taxonomy" id="469383"/>
    <lineage>
        <taxon>Bacteria</taxon>
        <taxon>Bacillati</taxon>
        <taxon>Actinomycetota</taxon>
        <taxon>Thermoleophilia</taxon>
        <taxon>Solirubrobacterales</taxon>
        <taxon>Conexibacteraceae</taxon>
        <taxon>Conexibacter</taxon>
    </lineage>
</organism>
<dbReference type="NCBIfam" id="NF008453">
    <property type="entry name" value="PRK11308.1"/>
    <property type="match status" value="2"/>
</dbReference>
<keyword evidence="3" id="KW-0813">Transport</keyword>
<evidence type="ECO:0000256" key="6">
    <source>
        <dbReference type="ARBA" id="ARBA00022840"/>
    </source>
</evidence>
<reference evidence="10" key="2">
    <citation type="submission" date="2010-01" db="EMBL/GenBank/DDBJ databases">
        <title>The complete genome of Conexibacter woesei DSM 14684.</title>
        <authorList>
            <consortium name="US DOE Joint Genome Institute (JGI-PGF)"/>
            <person name="Lucas S."/>
            <person name="Copeland A."/>
            <person name="Lapidus A."/>
            <person name="Glavina del Rio T."/>
            <person name="Dalin E."/>
            <person name="Tice H."/>
            <person name="Bruce D."/>
            <person name="Goodwin L."/>
            <person name="Pitluck S."/>
            <person name="Kyrpides N."/>
            <person name="Mavromatis K."/>
            <person name="Ivanova N."/>
            <person name="Mikhailova N."/>
            <person name="Chertkov O."/>
            <person name="Brettin T."/>
            <person name="Detter J.C."/>
            <person name="Han C."/>
            <person name="Larimer F."/>
            <person name="Land M."/>
            <person name="Hauser L."/>
            <person name="Markowitz V."/>
            <person name="Cheng J.-F."/>
            <person name="Hugenholtz P."/>
            <person name="Woyke T."/>
            <person name="Wu D."/>
            <person name="Pukall R."/>
            <person name="Steenblock K."/>
            <person name="Schneider S."/>
            <person name="Klenk H.-P."/>
            <person name="Eisen J.A."/>
        </authorList>
    </citation>
    <scope>NUCLEOTIDE SEQUENCE [LARGE SCALE GENOMIC DNA]</scope>
    <source>
        <strain evidence="10">DSM 14684 / CIP 108061 / JCM 11494 / NBRC 100937 / ID131577</strain>
    </source>
</reference>
<dbReference type="InterPro" id="IPR013563">
    <property type="entry name" value="Oligopep_ABC_C"/>
</dbReference>
<dbReference type="Gene3D" id="3.40.50.300">
    <property type="entry name" value="P-loop containing nucleotide triphosphate hydrolases"/>
    <property type="match status" value="2"/>
</dbReference>
<dbReference type="EMBL" id="CP001854">
    <property type="protein sequence ID" value="ADB50546.1"/>
    <property type="molecule type" value="Genomic_DNA"/>
</dbReference>
<dbReference type="PROSITE" id="PS50893">
    <property type="entry name" value="ABC_TRANSPORTER_2"/>
    <property type="match status" value="2"/>
</dbReference>
<evidence type="ECO:0000256" key="4">
    <source>
        <dbReference type="ARBA" id="ARBA00022475"/>
    </source>
</evidence>
<dbReference type="HOGENOM" id="CLU_000604_86_2_11"/>
<feature type="domain" description="ABC transporter" evidence="8">
    <location>
        <begin position="363"/>
        <end position="598"/>
    </location>
</feature>
<dbReference type="SUPFAM" id="SSF52540">
    <property type="entry name" value="P-loop containing nucleoside triphosphate hydrolases"/>
    <property type="match status" value="2"/>
</dbReference>
<keyword evidence="7" id="KW-0472">Membrane</keyword>
<dbReference type="NCBIfam" id="TIGR01727">
    <property type="entry name" value="oligo_HPY"/>
    <property type="match status" value="1"/>
</dbReference>
<dbReference type="CDD" id="cd03257">
    <property type="entry name" value="ABC_NikE_OppD_transporters"/>
    <property type="match status" value="2"/>
</dbReference>
<keyword evidence="10" id="KW-1185">Reference proteome</keyword>
<reference evidence="9 10" key="1">
    <citation type="journal article" date="2010" name="Stand. Genomic Sci.">
        <title>Complete genome sequence of Conexibacter woesei type strain (ID131577).</title>
        <authorList>
            <person name="Pukall R."/>
            <person name="Lapidus A."/>
            <person name="Glavina Del Rio T."/>
            <person name="Copeland A."/>
            <person name="Tice H."/>
            <person name="Cheng J.-F."/>
            <person name="Lucas S."/>
            <person name="Chen F."/>
            <person name="Nolan M."/>
            <person name="Bruce D."/>
            <person name="Goodwin L."/>
            <person name="Pitluck S."/>
            <person name="Mavromatis K."/>
            <person name="Ivanova N."/>
            <person name="Ovchinnikova G."/>
            <person name="Pati A."/>
            <person name="Chen A."/>
            <person name="Palaniappan K."/>
            <person name="Land M."/>
            <person name="Hauser L."/>
            <person name="Chang Y.-J."/>
            <person name="Jeffries C.D."/>
            <person name="Chain P."/>
            <person name="Meincke L."/>
            <person name="Sims D."/>
            <person name="Brettin T."/>
            <person name="Detter J.C."/>
            <person name="Rohde M."/>
            <person name="Goeker M."/>
            <person name="Bristow J."/>
            <person name="Eisen J.A."/>
            <person name="Markowitz V."/>
            <person name="Kyrpides N.C."/>
            <person name="Klenk H.-P."/>
            <person name="Hugenholtz P."/>
        </authorList>
    </citation>
    <scope>NUCLEOTIDE SEQUENCE [LARGE SCALE GENOMIC DNA]</scope>
    <source>
        <strain evidence="10">DSM 14684 / CIP 108061 / JCM 11494 / NBRC 100937 / ID131577</strain>
    </source>
</reference>
<dbReference type="Pfam" id="PF08352">
    <property type="entry name" value="oligo_HPY"/>
    <property type="match status" value="2"/>
</dbReference>
<dbReference type="Pfam" id="PF00005">
    <property type="entry name" value="ABC_tran"/>
    <property type="match status" value="2"/>
</dbReference>
<keyword evidence="6" id="KW-0067">ATP-binding</keyword>
<dbReference type="AlphaFoldDB" id="D3F4H4"/>
<dbReference type="Proteomes" id="UP000008229">
    <property type="component" value="Chromosome"/>
</dbReference>
<gene>
    <name evidence="9" type="ordered locus">Cwoe_2121</name>
</gene>
<dbReference type="OrthoDB" id="3169708at2"/>
<dbReference type="InterPro" id="IPR003439">
    <property type="entry name" value="ABC_transporter-like_ATP-bd"/>
</dbReference>
<comment type="similarity">
    <text evidence="2">Belongs to the ABC transporter superfamily.</text>
</comment>
<proteinExistence type="inferred from homology"/>
<dbReference type="PROSITE" id="PS00211">
    <property type="entry name" value="ABC_TRANSPORTER_1"/>
    <property type="match status" value="2"/>
</dbReference>
<evidence type="ECO:0000256" key="5">
    <source>
        <dbReference type="ARBA" id="ARBA00022741"/>
    </source>
</evidence>
<dbReference type="GO" id="GO:0005524">
    <property type="term" value="F:ATP binding"/>
    <property type="evidence" value="ECO:0007669"/>
    <property type="project" value="UniProtKB-KW"/>
</dbReference>
<evidence type="ECO:0000256" key="2">
    <source>
        <dbReference type="ARBA" id="ARBA00005417"/>
    </source>
</evidence>
<dbReference type="PANTHER" id="PTHR43297:SF2">
    <property type="entry name" value="DIPEPTIDE TRANSPORT ATP-BINDING PROTEIN DPPD"/>
    <property type="match status" value="1"/>
</dbReference>
<keyword evidence="4" id="KW-1003">Cell membrane</keyword>
<evidence type="ECO:0000313" key="10">
    <source>
        <dbReference type="Proteomes" id="UP000008229"/>
    </source>
</evidence>
<dbReference type="InterPro" id="IPR050388">
    <property type="entry name" value="ABC_Ni/Peptide_Import"/>
</dbReference>
<protein>
    <submittedName>
        <fullName evidence="9">Oligopeptide/dipeptide ABC transporter, ATPase subunit</fullName>
    </submittedName>
</protein>
<dbReference type="InterPro" id="IPR027417">
    <property type="entry name" value="P-loop_NTPase"/>
</dbReference>
<dbReference type="SMART" id="SM00382">
    <property type="entry name" value="AAA"/>
    <property type="match status" value="2"/>
</dbReference>
<accession>D3F4H4</accession>
<dbReference type="eggNOG" id="COG4608">
    <property type="taxonomic scope" value="Bacteria"/>
</dbReference>
<evidence type="ECO:0000259" key="8">
    <source>
        <dbReference type="PROSITE" id="PS50893"/>
    </source>
</evidence>